<evidence type="ECO:0000256" key="5">
    <source>
        <dbReference type="SAM" id="MobiDB-lite"/>
    </source>
</evidence>
<comment type="subcellular location">
    <subcellularLocation>
        <location evidence="1">Membrane</location>
        <topology evidence="1">Single-pass membrane protein</topology>
    </subcellularLocation>
</comment>
<evidence type="ECO:0000256" key="4">
    <source>
        <dbReference type="ARBA" id="ARBA00023136"/>
    </source>
</evidence>
<dbReference type="Pfam" id="PF07946">
    <property type="entry name" value="CCDC47"/>
    <property type="match status" value="1"/>
</dbReference>
<organism evidence="7 8">
    <name type="scientific">Dunaliella salina</name>
    <name type="common">Green alga</name>
    <name type="synonym">Protococcus salinus</name>
    <dbReference type="NCBI Taxonomy" id="3046"/>
    <lineage>
        <taxon>Eukaryota</taxon>
        <taxon>Viridiplantae</taxon>
        <taxon>Chlorophyta</taxon>
        <taxon>core chlorophytes</taxon>
        <taxon>Chlorophyceae</taxon>
        <taxon>CS clade</taxon>
        <taxon>Chlamydomonadales</taxon>
        <taxon>Dunaliellaceae</taxon>
        <taxon>Dunaliella</taxon>
    </lineage>
</organism>
<dbReference type="EMBL" id="MU070128">
    <property type="protein sequence ID" value="KAF5829670.1"/>
    <property type="molecule type" value="Genomic_DNA"/>
</dbReference>
<evidence type="ECO:0000256" key="2">
    <source>
        <dbReference type="ARBA" id="ARBA00022692"/>
    </source>
</evidence>
<dbReference type="PANTHER" id="PTHR12883:SF0">
    <property type="entry name" value="PAT COMPLEX SUBUNIT CCDC47"/>
    <property type="match status" value="1"/>
</dbReference>
<evidence type="ECO:0000256" key="1">
    <source>
        <dbReference type="ARBA" id="ARBA00004167"/>
    </source>
</evidence>
<keyword evidence="8" id="KW-1185">Reference proteome</keyword>
<dbReference type="PANTHER" id="PTHR12883">
    <property type="entry name" value="ADIPOCYTE-SPECIFIC PROTEIN 4-RELATED"/>
    <property type="match status" value="1"/>
</dbReference>
<gene>
    <name evidence="7" type="ORF">DUNSADRAFT_15669</name>
</gene>
<evidence type="ECO:0000313" key="7">
    <source>
        <dbReference type="EMBL" id="KAF5829670.1"/>
    </source>
</evidence>
<proteinExistence type="predicted"/>
<sequence length="419" mass="47206">MRGLHMGPRWLVPLALLCLLCAGTYALEGLDEEDDSQGVAQQQQQNADFDATAAEGDPLEQERLADMKKKLMQRLAYLKTLPKDATGMLFGPWECGAVAVIAFFIANAFRGAGLNKQYAQAWVEAFASPGSLLEKNFSLLGPGDSDKKEEPLMKEAFHCYKFYASGRRHVQGMLATLNLKPRQDLLSMAWNLVSPTEDHVTFEVLMAPASMPPIVLAVGTPKAARALQQDCTDVANYTKKINATRDSFPHWDNEKLHILAEHSSIFTELFSEHKVQQAFNFAGPNAQALKYFRWLHFTSECTDSSHKQVLKLTFALPAPGSMNDIAPLVALVPLFIDLVGTFKLNPDLKKKAEAHRQKKNDEEEEARRKRQEALSARKMDKAAEEKAKVARMPPLERQKYEEKMQRKMNEKMMRKRAIK</sequence>
<keyword evidence="3" id="KW-1133">Transmembrane helix</keyword>
<evidence type="ECO:0000313" key="8">
    <source>
        <dbReference type="Proteomes" id="UP000815325"/>
    </source>
</evidence>
<keyword evidence="4" id="KW-0472">Membrane</keyword>
<feature type="region of interest" description="Disordered" evidence="5">
    <location>
        <begin position="352"/>
        <end position="419"/>
    </location>
</feature>
<name>A0ABQ7G4Z1_DUNSA</name>
<keyword evidence="6" id="KW-0732">Signal</keyword>
<feature type="compositionally biased region" description="Basic and acidic residues" evidence="5">
    <location>
        <begin position="352"/>
        <end position="412"/>
    </location>
</feature>
<feature type="signal peptide" evidence="6">
    <location>
        <begin position="1"/>
        <end position="26"/>
    </location>
</feature>
<comment type="caution">
    <text evidence="7">The sequence shown here is derived from an EMBL/GenBank/DDBJ whole genome shotgun (WGS) entry which is preliminary data.</text>
</comment>
<feature type="chain" id="PRO_5047047760" evidence="6">
    <location>
        <begin position="27"/>
        <end position="419"/>
    </location>
</feature>
<dbReference type="Proteomes" id="UP000815325">
    <property type="component" value="Unassembled WGS sequence"/>
</dbReference>
<evidence type="ECO:0000256" key="6">
    <source>
        <dbReference type="SAM" id="SignalP"/>
    </source>
</evidence>
<evidence type="ECO:0000256" key="3">
    <source>
        <dbReference type="ARBA" id="ARBA00022989"/>
    </source>
</evidence>
<keyword evidence="2" id="KW-0812">Transmembrane</keyword>
<accession>A0ABQ7G4Z1</accession>
<reference evidence="7" key="1">
    <citation type="submission" date="2017-08" db="EMBL/GenBank/DDBJ databases">
        <authorList>
            <person name="Polle J.E."/>
            <person name="Barry K."/>
            <person name="Cushman J."/>
            <person name="Schmutz J."/>
            <person name="Tran D."/>
            <person name="Hathwaick L.T."/>
            <person name="Yim W.C."/>
            <person name="Jenkins J."/>
            <person name="Mckie-Krisberg Z.M."/>
            <person name="Prochnik S."/>
            <person name="Lindquist E."/>
            <person name="Dockter R.B."/>
            <person name="Adam C."/>
            <person name="Molina H."/>
            <person name="Bunkerborg J."/>
            <person name="Jin E."/>
            <person name="Buchheim M."/>
            <person name="Magnuson J."/>
        </authorList>
    </citation>
    <scope>NUCLEOTIDE SEQUENCE</scope>
    <source>
        <strain evidence="7">CCAP 19/18</strain>
    </source>
</reference>
<protein>
    <submittedName>
        <fullName evidence="7">Uncharacterized protein</fullName>
    </submittedName>
</protein>
<dbReference type="InterPro" id="IPR012879">
    <property type="entry name" value="CCDC47"/>
</dbReference>